<organism evidence="1">
    <name type="scientific">marine sediment metagenome</name>
    <dbReference type="NCBI Taxonomy" id="412755"/>
    <lineage>
        <taxon>unclassified sequences</taxon>
        <taxon>metagenomes</taxon>
        <taxon>ecological metagenomes</taxon>
    </lineage>
</organism>
<protein>
    <recommendedName>
        <fullName evidence="2">SpoVT-AbrB domain-containing protein</fullName>
    </recommendedName>
</protein>
<accession>X0TL32</accession>
<dbReference type="SUPFAM" id="SSF89447">
    <property type="entry name" value="AbrB/MazE/MraZ-like"/>
    <property type="match status" value="1"/>
</dbReference>
<dbReference type="AlphaFoldDB" id="X0TL32"/>
<gene>
    <name evidence="1" type="ORF">S01H1_31232</name>
</gene>
<name>X0TL32_9ZZZZ</name>
<dbReference type="EMBL" id="BARS01019257">
    <property type="protein sequence ID" value="GAF88852.1"/>
    <property type="molecule type" value="Genomic_DNA"/>
</dbReference>
<evidence type="ECO:0008006" key="2">
    <source>
        <dbReference type="Google" id="ProtNLM"/>
    </source>
</evidence>
<comment type="caution">
    <text evidence="1">The sequence shown here is derived from an EMBL/GenBank/DDBJ whole genome shotgun (WGS) entry which is preliminary data.</text>
</comment>
<proteinExistence type="predicted"/>
<dbReference type="InterPro" id="IPR037914">
    <property type="entry name" value="SpoVT-AbrB_sf"/>
</dbReference>
<evidence type="ECO:0000313" key="1">
    <source>
        <dbReference type="EMBL" id="GAF88852.1"/>
    </source>
</evidence>
<reference evidence="1" key="1">
    <citation type="journal article" date="2014" name="Front. Microbiol.">
        <title>High frequency of phylogenetically diverse reductive dehalogenase-homologous genes in deep subseafloor sedimentary metagenomes.</title>
        <authorList>
            <person name="Kawai M."/>
            <person name="Futagami T."/>
            <person name="Toyoda A."/>
            <person name="Takaki Y."/>
            <person name="Nishi S."/>
            <person name="Hori S."/>
            <person name="Arai W."/>
            <person name="Tsubouchi T."/>
            <person name="Morono Y."/>
            <person name="Uchiyama I."/>
            <person name="Ito T."/>
            <person name="Fujiyama A."/>
            <person name="Inagaki F."/>
            <person name="Takami H."/>
        </authorList>
    </citation>
    <scope>NUCLEOTIDE SEQUENCE</scope>
    <source>
        <strain evidence="1">Expedition CK06-06</strain>
    </source>
</reference>
<sequence length="51" mass="5780">MVKVQKLPSGQLVITIPKILAEYEGLKKGAEIEFKKHKEGFLLEVKKKVSK</sequence>